<evidence type="ECO:0000313" key="4">
    <source>
        <dbReference type="Proteomes" id="UP000799764"/>
    </source>
</evidence>
<dbReference type="Pfam" id="PF22942">
    <property type="entry name" value="DUF7025"/>
    <property type="match status" value="1"/>
</dbReference>
<sequence>MSQSTESPGLEALANHLGYTFVRKDASSSASSTVGEPAAKVEDPEASSNKDAGQEAKEDAPKKDVPPGSFTSATNIYRGSPDDSWTAKQPEDTEPAEGKDTIGHAVVLRQQKSKDSRKGYEIHSIVVQSQALKTALSDILDSYPGVYCNLDRLVFKAPFAPFIHRWGAILKYLENDALDQVTRDHMTLLRDILQKECAETIKALENYVDHGVVTYEHAWTIFQPDAVVVSSTGLGEHIAFRLKSASYQETDEGNFFNLKCQSVEWNGKSFGWSTESVKLPEFEGIQPIGELRILPLAFHPKKEHLKHALIERGKRFAALSGYHYRSYDGPAIERTDDGNILVQSKGRIIIDTDSFCKQPYQCKVYTVPLNSKVKAKATTHDDGDQEDGYDSNDEPFWYPLSENKTALSAKEKSGPEPAKLSDYQYMLCTPILRGYSLTVKKWLSFYIDYVQAIKWNRNAFDNLVLPAAQKKLVLALSKTQAATANSFDDVIAGKGKGMILLLSGPPGVGKTLTAEAVSENMKVPLYMLSAGDLGTRPDDVEYNLNNILEIVAKWKAILLIDECDVFLEARSVHDLARNRLVSIFLRLLEYYKGTLFLTTNRVENIDAAFQSRIHVHIKYADLTSRSRRRIWSSFIGPTLSGFEASELDELAEVPLNGRQIKNLVKTAQLLALEDGKFLTKDHIDMVLAIEKGFGEDEQED</sequence>
<dbReference type="CDD" id="cd19481">
    <property type="entry name" value="RecA-like_protease"/>
    <property type="match status" value="1"/>
</dbReference>
<dbReference type="SMART" id="SM00382">
    <property type="entry name" value="AAA"/>
    <property type="match status" value="1"/>
</dbReference>
<evidence type="ECO:0000259" key="2">
    <source>
        <dbReference type="SMART" id="SM00382"/>
    </source>
</evidence>
<dbReference type="EMBL" id="MU001505">
    <property type="protein sequence ID" value="KAF2441843.1"/>
    <property type="molecule type" value="Genomic_DNA"/>
</dbReference>
<dbReference type="Gene3D" id="3.40.50.300">
    <property type="entry name" value="P-loop containing nucleotide triphosphate hydrolases"/>
    <property type="match status" value="1"/>
</dbReference>
<evidence type="ECO:0000313" key="3">
    <source>
        <dbReference type="EMBL" id="KAF2441843.1"/>
    </source>
</evidence>
<dbReference type="SUPFAM" id="SSF52540">
    <property type="entry name" value="P-loop containing nucleoside triphosphate hydrolases"/>
    <property type="match status" value="1"/>
</dbReference>
<dbReference type="Proteomes" id="UP000799764">
    <property type="component" value="Unassembled WGS sequence"/>
</dbReference>
<dbReference type="Pfam" id="PF00004">
    <property type="entry name" value="AAA"/>
    <property type="match status" value="1"/>
</dbReference>
<dbReference type="InterPro" id="IPR027417">
    <property type="entry name" value="P-loop_NTPase"/>
</dbReference>
<feature type="compositionally biased region" description="Basic and acidic residues" evidence="1">
    <location>
        <begin position="52"/>
        <end position="65"/>
    </location>
</feature>
<keyword evidence="4" id="KW-1185">Reference proteome</keyword>
<proteinExistence type="predicted"/>
<dbReference type="GO" id="GO:0005524">
    <property type="term" value="F:ATP binding"/>
    <property type="evidence" value="ECO:0007669"/>
    <property type="project" value="InterPro"/>
</dbReference>
<dbReference type="InterPro" id="IPR054289">
    <property type="entry name" value="DUF7025"/>
</dbReference>
<dbReference type="OrthoDB" id="10042665at2759"/>
<name>A0A9P4PET0_9PLEO</name>
<gene>
    <name evidence="3" type="ORF">P171DRAFT_434452</name>
</gene>
<dbReference type="AlphaFoldDB" id="A0A9P4PET0"/>
<feature type="domain" description="AAA+ ATPase" evidence="2">
    <location>
        <begin position="496"/>
        <end position="621"/>
    </location>
</feature>
<accession>A0A9P4PET0</accession>
<reference evidence="3" key="1">
    <citation type="journal article" date="2020" name="Stud. Mycol.">
        <title>101 Dothideomycetes genomes: a test case for predicting lifestyles and emergence of pathogens.</title>
        <authorList>
            <person name="Haridas S."/>
            <person name="Albert R."/>
            <person name="Binder M."/>
            <person name="Bloem J."/>
            <person name="Labutti K."/>
            <person name="Salamov A."/>
            <person name="Andreopoulos B."/>
            <person name="Baker S."/>
            <person name="Barry K."/>
            <person name="Bills G."/>
            <person name="Bluhm B."/>
            <person name="Cannon C."/>
            <person name="Castanera R."/>
            <person name="Culley D."/>
            <person name="Daum C."/>
            <person name="Ezra D."/>
            <person name="Gonzalez J."/>
            <person name="Henrissat B."/>
            <person name="Kuo A."/>
            <person name="Liang C."/>
            <person name="Lipzen A."/>
            <person name="Lutzoni F."/>
            <person name="Magnuson J."/>
            <person name="Mondo S."/>
            <person name="Nolan M."/>
            <person name="Ohm R."/>
            <person name="Pangilinan J."/>
            <person name="Park H.-J."/>
            <person name="Ramirez L."/>
            <person name="Alfaro M."/>
            <person name="Sun H."/>
            <person name="Tritt A."/>
            <person name="Yoshinaga Y."/>
            <person name="Zwiers L.-H."/>
            <person name="Turgeon B."/>
            <person name="Goodwin S."/>
            <person name="Spatafora J."/>
            <person name="Crous P."/>
            <person name="Grigoriev I."/>
        </authorList>
    </citation>
    <scope>NUCLEOTIDE SEQUENCE</scope>
    <source>
        <strain evidence="3">CBS 690.94</strain>
    </source>
</reference>
<feature type="region of interest" description="Disordered" evidence="1">
    <location>
        <begin position="25"/>
        <end position="104"/>
    </location>
</feature>
<dbReference type="InterPro" id="IPR003959">
    <property type="entry name" value="ATPase_AAA_core"/>
</dbReference>
<dbReference type="PANTHER" id="PTHR46411:SF3">
    <property type="entry name" value="AAA+ ATPASE DOMAIN-CONTAINING PROTEIN"/>
    <property type="match status" value="1"/>
</dbReference>
<protein>
    <submittedName>
        <fullName evidence="3">ATPase</fullName>
    </submittedName>
</protein>
<comment type="caution">
    <text evidence="3">The sequence shown here is derived from an EMBL/GenBank/DDBJ whole genome shotgun (WGS) entry which is preliminary data.</text>
</comment>
<dbReference type="PANTHER" id="PTHR46411">
    <property type="entry name" value="FAMILY ATPASE, PUTATIVE-RELATED"/>
    <property type="match status" value="1"/>
</dbReference>
<dbReference type="GO" id="GO:0016887">
    <property type="term" value="F:ATP hydrolysis activity"/>
    <property type="evidence" value="ECO:0007669"/>
    <property type="project" value="InterPro"/>
</dbReference>
<evidence type="ECO:0000256" key="1">
    <source>
        <dbReference type="SAM" id="MobiDB-lite"/>
    </source>
</evidence>
<organism evidence="3 4">
    <name type="scientific">Karstenula rhodostoma CBS 690.94</name>
    <dbReference type="NCBI Taxonomy" id="1392251"/>
    <lineage>
        <taxon>Eukaryota</taxon>
        <taxon>Fungi</taxon>
        <taxon>Dikarya</taxon>
        <taxon>Ascomycota</taxon>
        <taxon>Pezizomycotina</taxon>
        <taxon>Dothideomycetes</taxon>
        <taxon>Pleosporomycetidae</taxon>
        <taxon>Pleosporales</taxon>
        <taxon>Massarineae</taxon>
        <taxon>Didymosphaeriaceae</taxon>
        <taxon>Karstenula</taxon>
    </lineage>
</organism>
<dbReference type="InterPro" id="IPR003593">
    <property type="entry name" value="AAA+_ATPase"/>
</dbReference>